<gene>
    <name evidence="1" type="ORF">BaRGS_00001801</name>
</gene>
<comment type="caution">
    <text evidence="1">The sequence shown here is derived from an EMBL/GenBank/DDBJ whole genome shotgun (WGS) entry which is preliminary data.</text>
</comment>
<proteinExistence type="predicted"/>
<dbReference type="Proteomes" id="UP001519460">
    <property type="component" value="Unassembled WGS sequence"/>
</dbReference>
<accession>A0ABD0M5G3</accession>
<evidence type="ECO:0000313" key="1">
    <source>
        <dbReference type="EMBL" id="KAK7506950.1"/>
    </source>
</evidence>
<sequence>MRTGHRPDELSQQRAGTQVFPTSLRNVGDIQSCFQLHFQQPSEKTNTTICQHRLPQNETAVSVRAGQEMGAD</sequence>
<dbReference type="AlphaFoldDB" id="A0ABD0M5G3"/>
<keyword evidence="2" id="KW-1185">Reference proteome</keyword>
<reference evidence="1 2" key="1">
    <citation type="journal article" date="2023" name="Sci. Data">
        <title>Genome assembly of the Korean intertidal mud-creeper Batillaria attramentaria.</title>
        <authorList>
            <person name="Patra A.K."/>
            <person name="Ho P.T."/>
            <person name="Jun S."/>
            <person name="Lee S.J."/>
            <person name="Kim Y."/>
            <person name="Won Y.J."/>
        </authorList>
    </citation>
    <scope>NUCLEOTIDE SEQUENCE [LARGE SCALE GENOMIC DNA]</scope>
    <source>
        <strain evidence="1">Wonlab-2016</strain>
    </source>
</reference>
<dbReference type="EMBL" id="JACVVK020000005">
    <property type="protein sequence ID" value="KAK7506950.1"/>
    <property type="molecule type" value="Genomic_DNA"/>
</dbReference>
<name>A0ABD0M5G3_9CAEN</name>
<protein>
    <submittedName>
        <fullName evidence="1">Uncharacterized protein</fullName>
    </submittedName>
</protein>
<organism evidence="1 2">
    <name type="scientific">Batillaria attramentaria</name>
    <dbReference type="NCBI Taxonomy" id="370345"/>
    <lineage>
        <taxon>Eukaryota</taxon>
        <taxon>Metazoa</taxon>
        <taxon>Spiralia</taxon>
        <taxon>Lophotrochozoa</taxon>
        <taxon>Mollusca</taxon>
        <taxon>Gastropoda</taxon>
        <taxon>Caenogastropoda</taxon>
        <taxon>Sorbeoconcha</taxon>
        <taxon>Cerithioidea</taxon>
        <taxon>Batillariidae</taxon>
        <taxon>Batillaria</taxon>
    </lineage>
</organism>
<evidence type="ECO:0000313" key="2">
    <source>
        <dbReference type="Proteomes" id="UP001519460"/>
    </source>
</evidence>